<dbReference type="GO" id="GO:0005739">
    <property type="term" value="C:mitochondrion"/>
    <property type="evidence" value="ECO:0007669"/>
    <property type="project" value="TreeGrafter"/>
</dbReference>
<dbReference type="Pfam" id="PF09791">
    <property type="entry name" value="Oxidored-like"/>
    <property type="match status" value="1"/>
</dbReference>
<dbReference type="EMBL" id="KV745193">
    <property type="protein sequence ID" value="OCK76640.1"/>
    <property type="molecule type" value="Genomic_DNA"/>
</dbReference>
<organism evidence="3 4">
    <name type="scientific">Lepidopterella palustris CBS 459.81</name>
    <dbReference type="NCBI Taxonomy" id="1314670"/>
    <lineage>
        <taxon>Eukaryota</taxon>
        <taxon>Fungi</taxon>
        <taxon>Dikarya</taxon>
        <taxon>Ascomycota</taxon>
        <taxon>Pezizomycotina</taxon>
        <taxon>Dothideomycetes</taxon>
        <taxon>Pleosporomycetidae</taxon>
        <taxon>Mytilinidiales</taxon>
        <taxon>Argynnaceae</taxon>
        <taxon>Lepidopterella</taxon>
    </lineage>
</organism>
<name>A0A8E2JBM2_9PEZI</name>
<sequence length="247" mass="27126">MTLPRAFRSQLCASCLRFLSNARPRISRSIGLQNSNRMQFRFRGHIAAAGDQAKPIAGFYAELISQPLSKIQPAIRTSPTSPPPESLPKIQKEETLQKARIVFGSRLAGPAERRAEIQAASRNYAGVMVPPRPSEPDNCCMSGCVNCVWDVYREELEEWAAKSAEARAALQAKRASGQDTGSMLAEKDAQQHVATSTNVGDGSEANWTSTLGTGQENLFEHIPVGIREFMRTEKRLRQKPIDEGSVG</sequence>
<dbReference type="InterPro" id="IPR019180">
    <property type="entry name" value="Oxidoreductase-like_N"/>
</dbReference>
<dbReference type="AlphaFoldDB" id="A0A8E2JBM2"/>
<evidence type="ECO:0000256" key="1">
    <source>
        <dbReference type="SAM" id="MobiDB-lite"/>
    </source>
</evidence>
<gene>
    <name evidence="3" type="ORF">K432DRAFT_305931</name>
</gene>
<dbReference type="PANTHER" id="PTHR21193:SF3">
    <property type="entry name" value="OXIDOREDUCTASE-LIKE DOMAIN-CONTAINING PROTEIN 1"/>
    <property type="match status" value="1"/>
</dbReference>
<keyword evidence="4" id="KW-1185">Reference proteome</keyword>
<dbReference type="PANTHER" id="PTHR21193">
    <property type="entry name" value="OXIDOREDUCTASE-LIKE DOMAIN-CONTAINING PROTEIN 1"/>
    <property type="match status" value="1"/>
</dbReference>
<protein>
    <recommendedName>
        <fullName evidence="2">Oxidoreductase-like domain-containing protein</fullName>
    </recommendedName>
</protein>
<proteinExistence type="predicted"/>
<evidence type="ECO:0000259" key="2">
    <source>
        <dbReference type="Pfam" id="PF09791"/>
    </source>
</evidence>
<dbReference type="Proteomes" id="UP000250266">
    <property type="component" value="Unassembled WGS sequence"/>
</dbReference>
<evidence type="ECO:0000313" key="4">
    <source>
        <dbReference type="Proteomes" id="UP000250266"/>
    </source>
</evidence>
<reference evidence="3 4" key="1">
    <citation type="journal article" date="2016" name="Nat. Commun.">
        <title>Ectomycorrhizal ecology is imprinted in the genome of the dominant symbiotic fungus Cenococcum geophilum.</title>
        <authorList>
            <consortium name="DOE Joint Genome Institute"/>
            <person name="Peter M."/>
            <person name="Kohler A."/>
            <person name="Ohm R.A."/>
            <person name="Kuo A."/>
            <person name="Krutzmann J."/>
            <person name="Morin E."/>
            <person name="Arend M."/>
            <person name="Barry K.W."/>
            <person name="Binder M."/>
            <person name="Choi C."/>
            <person name="Clum A."/>
            <person name="Copeland A."/>
            <person name="Grisel N."/>
            <person name="Haridas S."/>
            <person name="Kipfer T."/>
            <person name="LaButti K."/>
            <person name="Lindquist E."/>
            <person name="Lipzen A."/>
            <person name="Maire R."/>
            <person name="Meier B."/>
            <person name="Mihaltcheva S."/>
            <person name="Molinier V."/>
            <person name="Murat C."/>
            <person name="Poggeler S."/>
            <person name="Quandt C.A."/>
            <person name="Sperisen C."/>
            <person name="Tritt A."/>
            <person name="Tisserant E."/>
            <person name="Crous P.W."/>
            <person name="Henrissat B."/>
            <person name="Nehls U."/>
            <person name="Egli S."/>
            <person name="Spatafora J.W."/>
            <person name="Grigoriev I.V."/>
            <person name="Martin F.M."/>
        </authorList>
    </citation>
    <scope>NUCLEOTIDE SEQUENCE [LARGE SCALE GENOMIC DNA]</scope>
    <source>
        <strain evidence="3 4">CBS 459.81</strain>
    </source>
</reference>
<dbReference type="OrthoDB" id="10064411at2759"/>
<evidence type="ECO:0000313" key="3">
    <source>
        <dbReference type="EMBL" id="OCK76640.1"/>
    </source>
</evidence>
<dbReference type="InterPro" id="IPR039251">
    <property type="entry name" value="OXLD1"/>
</dbReference>
<feature type="domain" description="Oxidoreductase-like" evidence="2">
    <location>
        <begin position="124"/>
        <end position="167"/>
    </location>
</feature>
<accession>A0A8E2JBM2</accession>
<feature type="region of interest" description="Disordered" evidence="1">
    <location>
        <begin position="179"/>
        <end position="212"/>
    </location>
</feature>
<feature type="compositionally biased region" description="Polar residues" evidence="1">
    <location>
        <begin position="192"/>
        <end position="212"/>
    </location>
</feature>